<feature type="transmembrane region" description="Helical" evidence="2">
    <location>
        <begin position="122"/>
        <end position="143"/>
    </location>
</feature>
<feature type="transmembrane region" description="Helical" evidence="2">
    <location>
        <begin position="213"/>
        <end position="235"/>
    </location>
</feature>
<feature type="region of interest" description="Disordered" evidence="1">
    <location>
        <begin position="289"/>
        <end position="315"/>
    </location>
</feature>
<reference evidence="3" key="1">
    <citation type="journal article" date="2015" name="Genome Announc.">
        <title>Draft Genome Sequence of Thiostrepton-Producing Streptomyces azureus ATCC 14921.</title>
        <authorList>
            <person name="Sakihara K."/>
            <person name="Maeda J."/>
            <person name="Tashiro K."/>
            <person name="Fujino Y."/>
            <person name="Kuhara S."/>
            <person name="Ohshima T."/>
            <person name="Ogata S."/>
            <person name="Doi K."/>
        </authorList>
    </citation>
    <scope>NUCLEOTIDE SEQUENCE [LARGE SCALE GENOMIC DNA]</scope>
    <source>
        <strain evidence="3">ATCC14921</strain>
    </source>
</reference>
<feature type="transmembrane region" description="Helical" evidence="2">
    <location>
        <begin position="149"/>
        <end position="169"/>
    </location>
</feature>
<dbReference type="Proteomes" id="UP000053859">
    <property type="component" value="Unassembled WGS sequence"/>
</dbReference>
<organism evidence="3 4">
    <name type="scientific">Streptomyces azureus</name>
    <dbReference type="NCBI Taxonomy" id="146537"/>
    <lineage>
        <taxon>Bacteria</taxon>
        <taxon>Bacillati</taxon>
        <taxon>Actinomycetota</taxon>
        <taxon>Actinomycetes</taxon>
        <taxon>Kitasatosporales</taxon>
        <taxon>Streptomycetaceae</taxon>
        <taxon>Streptomyces</taxon>
    </lineage>
</organism>
<dbReference type="EMBL" id="DF968255">
    <property type="protein sequence ID" value="GAP48274.1"/>
    <property type="molecule type" value="Genomic_DNA"/>
</dbReference>
<evidence type="ECO:0000313" key="3">
    <source>
        <dbReference type="EMBL" id="GAP48274.1"/>
    </source>
</evidence>
<feature type="transmembrane region" description="Helical" evidence="2">
    <location>
        <begin position="91"/>
        <end position="110"/>
    </location>
</feature>
<keyword evidence="2" id="KW-0472">Membrane</keyword>
<feature type="transmembrane region" description="Helical" evidence="2">
    <location>
        <begin position="242"/>
        <end position="261"/>
    </location>
</feature>
<proteinExistence type="predicted"/>
<name>A0A0K8PLI9_STRAJ</name>
<dbReference type="AlphaFoldDB" id="A0A0K8PLI9"/>
<gene>
    <name evidence="3" type="ORF">SAZU_3101</name>
</gene>
<protein>
    <recommendedName>
        <fullName evidence="5">Integral membrane protein</fullName>
    </recommendedName>
</protein>
<evidence type="ECO:0008006" key="5">
    <source>
        <dbReference type="Google" id="ProtNLM"/>
    </source>
</evidence>
<accession>A0A0K8PLI9</accession>
<evidence type="ECO:0000256" key="2">
    <source>
        <dbReference type="SAM" id="Phobius"/>
    </source>
</evidence>
<feature type="transmembrane region" description="Helical" evidence="2">
    <location>
        <begin position="190"/>
        <end position="207"/>
    </location>
</feature>
<keyword evidence="2" id="KW-1133">Transmembrane helix</keyword>
<feature type="transmembrane region" description="Helical" evidence="2">
    <location>
        <begin position="267"/>
        <end position="285"/>
    </location>
</feature>
<keyword evidence="2" id="KW-0812">Transmembrane</keyword>
<dbReference type="PATRIC" id="fig|146537.3.peg.3278"/>
<evidence type="ECO:0000313" key="4">
    <source>
        <dbReference type="Proteomes" id="UP000053859"/>
    </source>
</evidence>
<dbReference type="OrthoDB" id="4215223at2"/>
<keyword evidence="4" id="KW-1185">Reference proteome</keyword>
<sequence length="315" mass="31953">MPVLCIIGAVLLQAAAYGWLSGRYDTSGSLYLTCSGFALAALIFNVVHLARRRIDGGERQQPAAGLLLAMNVVTAVTFLGFYVSLAWIPSALASGVEAAVGPLAVALLGLAGYGRRATAKGWLASAALIVPGAAVAVSLGDGATSGNGLLLGLILVVVAGFGASALAVISAELGRRGVDPVRTTAHRFHLTYLAGGALLAVEGGPGPRWLAELPVMLITGLTAVTVPLFLLQFGIQRTDPMLAMVLLTTVPGLTYLAETAFHGGFDGLTFALVGCLVVAATWAALGTARPTGKPHDPALGSGGLDEKTGDSSVRA</sequence>
<feature type="transmembrane region" description="Helical" evidence="2">
    <location>
        <begin position="62"/>
        <end position="85"/>
    </location>
</feature>
<feature type="transmembrane region" description="Helical" evidence="2">
    <location>
        <begin position="28"/>
        <end position="50"/>
    </location>
</feature>
<dbReference type="RefSeq" id="WP_059417513.1">
    <property type="nucleotide sequence ID" value="NZ_DF968255.1"/>
</dbReference>
<evidence type="ECO:0000256" key="1">
    <source>
        <dbReference type="SAM" id="MobiDB-lite"/>
    </source>
</evidence>